<dbReference type="PANTHER" id="PTHR42760">
    <property type="entry name" value="SHORT-CHAIN DEHYDROGENASES/REDUCTASES FAMILY MEMBER"/>
    <property type="match status" value="1"/>
</dbReference>
<dbReference type="PANTHER" id="PTHR42760:SF133">
    <property type="entry name" value="3-OXOACYL-[ACYL-CARRIER-PROTEIN] REDUCTASE"/>
    <property type="match status" value="1"/>
</dbReference>
<accession>A0A6B0TVD1</accession>
<sequence length="257" mass="25840">MPDTPIAVITGGAGDIGRAIAAALAPTHHPVLVDRDAAALDRAAAGAGHPVTVLTCDLTDAAARDALVAALADLGPVAALVNNAGGVTADSLATLDADNFRADLALNLEAPVLLFQALRPHFAAGAATVNIGSINGTGVFGHPGYSMAKAALLHFTRLAAVECGPLGLRVNAVLPGTVRTQAWNDRARANPQVLEEAAAPYPLRRIVAPEEVAAAVAYLLSDAAAAVSGVCLPVDAGLSAGQTGLARLFSQSEDYAP</sequence>
<dbReference type="Pfam" id="PF13561">
    <property type="entry name" value="adh_short_C2"/>
    <property type="match status" value="1"/>
</dbReference>
<evidence type="ECO:0000256" key="2">
    <source>
        <dbReference type="ARBA" id="ARBA00023002"/>
    </source>
</evidence>
<dbReference type="Proteomes" id="UP000436016">
    <property type="component" value="Unassembled WGS sequence"/>
</dbReference>
<dbReference type="FunFam" id="3.40.50.720:FF:000084">
    <property type="entry name" value="Short-chain dehydrogenase reductase"/>
    <property type="match status" value="1"/>
</dbReference>
<reference evidence="3 4" key="1">
    <citation type="submission" date="2019-12" db="EMBL/GenBank/DDBJ databases">
        <title>Strain KN286 was isolated from seawater, which was collected from Caroline Seamount in the tropical western Pacific.</title>
        <authorList>
            <person name="Wang Q."/>
        </authorList>
    </citation>
    <scope>NUCLEOTIDE SEQUENCE [LARGE SCALE GENOMIC DNA]</scope>
    <source>
        <strain evidence="3 4">KN286</strain>
    </source>
</reference>
<dbReference type="EMBL" id="WUWG01000007">
    <property type="protein sequence ID" value="MXU66719.1"/>
    <property type="molecule type" value="Genomic_DNA"/>
</dbReference>
<dbReference type="RefSeq" id="WP_160856381.1">
    <property type="nucleotide sequence ID" value="NZ_WUWG01000007.1"/>
</dbReference>
<dbReference type="SUPFAM" id="SSF51735">
    <property type="entry name" value="NAD(P)-binding Rossmann-fold domains"/>
    <property type="match status" value="1"/>
</dbReference>
<dbReference type="PRINTS" id="PR00081">
    <property type="entry name" value="GDHRDH"/>
</dbReference>
<comment type="similarity">
    <text evidence="1">Belongs to the short-chain dehydrogenases/reductases (SDR) family.</text>
</comment>
<gene>
    <name evidence="3" type="ORF">GSH16_14815</name>
</gene>
<dbReference type="InterPro" id="IPR002347">
    <property type="entry name" value="SDR_fam"/>
</dbReference>
<dbReference type="AlphaFoldDB" id="A0A6B0TVD1"/>
<evidence type="ECO:0000256" key="1">
    <source>
        <dbReference type="ARBA" id="ARBA00006484"/>
    </source>
</evidence>
<comment type="caution">
    <text evidence="3">The sequence shown here is derived from an EMBL/GenBank/DDBJ whole genome shotgun (WGS) entry which is preliminary data.</text>
</comment>
<protein>
    <submittedName>
        <fullName evidence="3">SDR family oxidoreductase</fullName>
    </submittedName>
</protein>
<dbReference type="InterPro" id="IPR036291">
    <property type="entry name" value="NAD(P)-bd_dom_sf"/>
</dbReference>
<keyword evidence="2" id="KW-0560">Oxidoreductase</keyword>
<evidence type="ECO:0000313" key="4">
    <source>
        <dbReference type="Proteomes" id="UP000436016"/>
    </source>
</evidence>
<dbReference type="PRINTS" id="PR00080">
    <property type="entry name" value="SDRFAMILY"/>
</dbReference>
<dbReference type="GO" id="GO:0016616">
    <property type="term" value="F:oxidoreductase activity, acting on the CH-OH group of donors, NAD or NADP as acceptor"/>
    <property type="evidence" value="ECO:0007669"/>
    <property type="project" value="TreeGrafter"/>
</dbReference>
<name>A0A6B0TVD1_9RHOB</name>
<evidence type="ECO:0000313" key="3">
    <source>
        <dbReference type="EMBL" id="MXU66719.1"/>
    </source>
</evidence>
<keyword evidence="4" id="KW-1185">Reference proteome</keyword>
<proteinExistence type="inferred from homology"/>
<dbReference type="Gene3D" id="3.40.50.720">
    <property type="entry name" value="NAD(P)-binding Rossmann-like Domain"/>
    <property type="match status" value="1"/>
</dbReference>
<dbReference type="CDD" id="cd05233">
    <property type="entry name" value="SDR_c"/>
    <property type="match status" value="1"/>
</dbReference>
<organism evidence="3 4">
    <name type="scientific">Oceanomicrobium pacificus</name>
    <dbReference type="NCBI Taxonomy" id="2692916"/>
    <lineage>
        <taxon>Bacteria</taxon>
        <taxon>Pseudomonadati</taxon>
        <taxon>Pseudomonadota</taxon>
        <taxon>Alphaproteobacteria</taxon>
        <taxon>Rhodobacterales</taxon>
        <taxon>Paracoccaceae</taxon>
        <taxon>Oceanomicrobium</taxon>
    </lineage>
</organism>